<evidence type="ECO:0000259" key="8">
    <source>
        <dbReference type="Pfam" id="PF04932"/>
    </source>
</evidence>
<dbReference type="PANTHER" id="PTHR30250:SF11">
    <property type="entry name" value="O-ANTIGEN TRANSPORTER-RELATED"/>
    <property type="match status" value="1"/>
</dbReference>
<feature type="transmembrane region" description="Helical" evidence="7">
    <location>
        <begin position="753"/>
        <end position="775"/>
    </location>
</feature>
<evidence type="ECO:0000256" key="6">
    <source>
        <dbReference type="SAM" id="MobiDB-lite"/>
    </source>
</evidence>
<evidence type="ECO:0000313" key="9">
    <source>
        <dbReference type="EMBL" id="MDQ0363951.1"/>
    </source>
</evidence>
<feature type="transmembrane region" description="Helical" evidence="7">
    <location>
        <begin position="561"/>
        <end position="581"/>
    </location>
</feature>
<feature type="transmembrane region" description="Helical" evidence="7">
    <location>
        <begin position="39"/>
        <end position="62"/>
    </location>
</feature>
<dbReference type="GO" id="GO:0016874">
    <property type="term" value="F:ligase activity"/>
    <property type="evidence" value="ECO:0007669"/>
    <property type="project" value="UniProtKB-KW"/>
</dbReference>
<feature type="transmembrane region" description="Helical" evidence="7">
    <location>
        <begin position="74"/>
        <end position="100"/>
    </location>
</feature>
<feature type="transmembrane region" description="Helical" evidence="7">
    <location>
        <begin position="432"/>
        <end position="453"/>
    </location>
</feature>
<feature type="transmembrane region" description="Helical" evidence="7">
    <location>
        <begin position="632"/>
        <end position="649"/>
    </location>
</feature>
<feature type="transmembrane region" description="Helical" evidence="7">
    <location>
        <begin position="351"/>
        <end position="370"/>
    </location>
</feature>
<dbReference type="GO" id="GO:0005886">
    <property type="term" value="C:plasma membrane"/>
    <property type="evidence" value="ECO:0007669"/>
    <property type="project" value="UniProtKB-SubCell"/>
</dbReference>
<dbReference type="InterPro" id="IPR007016">
    <property type="entry name" value="O-antigen_ligase-rel_domated"/>
</dbReference>
<dbReference type="Proteomes" id="UP001240236">
    <property type="component" value="Unassembled WGS sequence"/>
</dbReference>
<protein>
    <submittedName>
        <fullName evidence="9">O-antigen/teichoic acid export membrane protein/O-antigen ligase</fullName>
    </submittedName>
</protein>
<keyword evidence="2" id="KW-1003">Cell membrane</keyword>
<evidence type="ECO:0000256" key="1">
    <source>
        <dbReference type="ARBA" id="ARBA00004651"/>
    </source>
</evidence>
<dbReference type="AlphaFoldDB" id="A0AAE3VUA0"/>
<keyword evidence="3 7" id="KW-0812">Transmembrane</keyword>
<organism evidence="9 10">
    <name type="scientific">Catenuloplanes indicus</name>
    <dbReference type="NCBI Taxonomy" id="137267"/>
    <lineage>
        <taxon>Bacteria</taxon>
        <taxon>Bacillati</taxon>
        <taxon>Actinomycetota</taxon>
        <taxon>Actinomycetes</taxon>
        <taxon>Micromonosporales</taxon>
        <taxon>Micromonosporaceae</taxon>
        <taxon>Catenuloplanes</taxon>
    </lineage>
</organism>
<evidence type="ECO:0000256" key="3">
    <source>
        <dbReference type="ARBA" id="ARBA00022692"/>
    </source>
</evidence>
<proteinExistence type="predicted"/>
<dbReference type="RefSeq" id="WP_307234975.1">
    <property type="nucleotide sequence ID" value="NZ_JAUSUZ010000001.1"/>
</dbReference>
<dbReference type="Pfam" id="PF01943">
    <property type="entry name" value="Polysacc_synt"/>
    <property type="match status" value="1"/>
</dbReference>
<evidence type="ECO:0000256" key="2">
    <source>
        <dbReference type="ARBA" id="ARBA00022475"/>
    </source>
</evidence>
<comment type="subcellular location">
    <subcellularLocation>
        <location evidence="1">Cell membrane</location>
        <topology evidence="1">Multi-pass membrane protein</topology>
    </subcellularLocation>
</comment>
<feature type="transmembrane region" description="Helical" evidence="7">
    <location>
        <begin position="655"/>
        <end position="671"/>
    </location>
</feature>
<feature type="transmembrane region" description="Helical" evidence="7">
    <location>
        <begin position="678"/>
        <end position="698"/>
    </location>
</feature>
<dbReference type="EMBL" id="JAUSUZ010000001">
    <property type="protein sequence ID" value="MDQ0363951.1"/>
    <property type="molecule type" value="Genomic_DNA"/>
</dbReference>
<name>A0AAE3VUA0_9ACTN</name>
<keyword evidence="4 7" id="KW-1133">Transmembrane helix</keyword>
<dbReference type="PANTHER" id="PTHR30250">
    <property type="entry name" value="PST FAMILY PREDICTED COLANIC ACID TRANSPORTER"/>
    <property type="match status" value="1"/>
</dbReference>
<evidence type="ECO:0000313" key="10">
    <source>
        <dbReference type="Proteomes" id="UP001240236"/>
    </source>
</evidence>
<sequence>MSTRKMASATLANLLIPLSGLLTSPFLSRELGPEGRGLYAALTLPIIVCGWLGTAGLQDALAYHLREGRLSRRAAATVSLVAAVPLGLVGVALLAVVGLFVFADDRGHHDQLLVLALFAPAHILANLLIGALTGASDIRGVNLVKVVPALVRTVLVVIACLAFDLSVFWAGLLFLASVLAGLALGLARLLRAGPPADSRADQGVPVRSLLAYSLMCLPGVLAGISTARLDQIIGLPVIGAKELGYYAVAVSVAEIPMVIGVAARTVLMGRPSAADRRLAARPARLATLASLVACAALAAAAPLAVPWVFGGAFAPAVLPTVILCAATVLYTSVVIMGAVLLADGRPGRSSAALVAGAVVGIVLLLVLAPLGAVGAAVASLAGYGVSLAVAVWAVVRGGPGWTPRMLTVPYADDIAAAWDWMRRNPAVARVTALARGTGVGTAGAVVLLSLAWLRTVVPSLVEMSISGRPAFNAPDDAVPGVADVLGDAISLAFVAVAAALAAVGVLRGRPDRWPWLMVVLGPLAAITVAGLVNQQPPGLVTLALLLAATALWLCPPDPRVLIAIGALGTASAVVSILMAVLRPDLALISGEAAGDKSVLLGGLLAGPFLHSNVLGIGLALSLPFVFGVRSRLVRGGMLLVVLLAVAWTGARTAQLAVAAVLLVHLLIRYAPRRWRGSTWLLSAPVAGGFALVVVVPLLTRDPEGFTERGRIWQALLDRWADRPLLGWGPGVFDRPELTDALGGRFTHGHNVSVHLLVVGGLLAAVLFAGLVVLAWRQSLAPARAGQPAPVLFLVALALVSLLEASHVSTTLTGYLTWLPLVLIVRLGPSRPAAPVGGGPAEPTQNRVVSRT</sequence>
<feature type="transmembrane region" description="Helical" evidence="7">
    <location>
        <begin position="245"/>
        <end position="267"/>
    </location>
</feature>
<feature type="domain" description="O-antigen ligase-related" evidence="8">
    <location>
        <begin position="637"/>
        <end position="768"/>
    </location>
</feature>
<dbReference type="Pfam" id="PF04932">
    <property type="entry name" value="Wzy_C"/>
    <property type="match status" value="1"/>
</dbReference>
<feature type="transmembrane region" description="Helical" evidence="7">
    <location>
        <begin position="143"/>
        <end position="163"/>
    </location>
</feature>
<evidence type="ECO:0000256" key="4">
    <source>
        <dbReference type="ARBA" id="ARBA00022989"/>
    </source>
</evidence>
<accession>A0AAE3VUA0</accession>
<feature type="transmembrane region" description="Helical" evidence="7">
    <location>
        <begin position="601"/>
        <end position="625"/>
    </location>
</feature>
<feature type="transmembrane region" description="Helical" evidence="7">
    <location>
        <begin position="376"/>
        <end position="395"/>
    </location>
</feature>
<reference evidence="9 10" key="1">
    <citation type="submission" date="2023-07" db="EMBL/GenBank/DDBJ databases">
        <title>Sequencing the genomes of 1000 actinobacteria strains.</title>
        <authorList>
            <person name="Klenk H.-P."/>
        </authorList>
    </citation>
    <scope>NUCLEOTIDE SEQUENCE [LARGE SCALE GENOMIC DNA]</scope>
    <source>
        <strain evidence="9 10">DSM 44709</strain>
    </source>
</reference>
<feature type="transmembrane region" description="Helical" evidence="7">
    <location>
        <begin position="288"/>
        <end position="310"/>
    </location>
</feature>
<dbReference type="InterPro" id="IPR050833">
    <property type="entry name" value="Poly_Biosynth_Transport"/>
</dbReference>
<feature type="transmembrane region" description="Helical" evidence="7">
    <location>
        <begin position="209"/>
        <end position="225"/>
    </location>
</feature>
<dbReference type="InterPro" id="IPR002797">
    <property type="entry name" value="Polysacc_synth"/>
</dbReference>
<evidence type="ECO:0000256" key="7">
    <source>
        <dbReference type="SAM" id="Phobius"/>
    </source>
</evidence>
<feature type="transmembrane region" description="Helical" evidence="7">
    <location>
        <begin position="787"/>
        <end position="805"/>
    </location>
</feature>
<feature type="region of interest" description="Disordered" evidence="6">
    <location>
        <begin position="831"/>
        <end position="851"/>
    </location>
</feature>
<keyword evidence="9" id="KW-0436">Ligase</keyword>
<feature type="transmembrane region" description="Helical" evidence="7">
    <location>
        <begin position="513"/>
        <end position="532"/>
    </location>
</feature>
<feature type="transmembrane region" description="Helical" evidence="7">
    <location>
        <begin position="169"/>
        <end position="189"/>
    </location>
</feature>
<feature type="transmembrane region" description="Helical" evidence="7">
    <location>
        <begin position="112"/>
        <end position="131"/>
    </location>
</feature>
<comment type="caution">
    <text evidence="9">The sequence shown here is derived from an EMBL/GenBank/DDBJ whole genome shotgun (WGS) entry which is preliminary data.</text>
</comment>
<feature type="transmembrane region" description="Helical" evidence="7">
    <location>
        <begin position="538"/>
        <end position="554"/>
    </location>
</feature>
<gene>
    <name evidence="9" type="ORF">J2S42_000620</name>
</gene>
<feature type="transmembrane region" description="Helical" evidence="7">
    <location>
        <begin position="488"/>
        <end position="506"/>
    </location>
</feature>
<keyword evidence="10" id="KW-1185">Reference proteome</keyword>
<evidence type="ECO:0000256" key="5">
    <source>
        <dbReference type="ARBA" id="ARBA00023136"/>
    </source>
</evidence>
<feature type="transmembrane region" description="Helical" evidence="7">
    <location>
        <begin position="316"/>
        <end position="342"/>
    </location>
</feature>
<keyword evidence="5 7" id="KW-0472">Membrane</keyword>